<reference evidence="2 3" key="1">
    <citation type="submission" date="2019-05" db="EMBL/GenBank/DDBJ databases">
        <title>Another draft genome of Portunus trituberculatus and its Hox gene families provides insights of decapod evolution.</title>
        <authorList>
            <person name="Jeong J.-H."/>
            <person name="Song I."/>
            <person name="Kim S."/>
            <person name="Choi T."/>
            <person name="Kim D."/>
            <person name="Ryu S."/>
            <person name="Kim W."/>
        </authorList>
    </citation>
    <scope>NUCLEOTIDE SEQUENCE [LARGE SCALE GENOMIC DNA]</scope>
    <source>
        <tissue evidence="2">Muscle</tissue>
    </source>
</reference>
<feature type="region of interest" description="Disordered" evidence="1">
    <location>
        <begin position="70"/>
        <end position="105"/>
    </location>
</feature>
<dbReference type="Proteomes" id="UP000324222">
    <property type="component" value="Unassembled WGS sequence"/>
</dbReference>
<keyword evidence="3" id="KW-1185">Reference proteome</keyword>
<feature type="region of interest" description="Disordered" evidence="1">
    <location>
        <begin position="1"/>
        <end position="38"/>
    </location>
</feature>
<comment type="caution">
    <text evidence="2">The sequence shown here is derived from an EMBL/GenBank/DDBJ whole genome shotgun (WGS) entry which is preliminary data.</text>
</comment>
<dbReference type="EMBL" id="VSRR010004463">
    <property type="protein sequence ID" value="MPC39747.1"/>
    <property type="molecule type" value="Genomic_DNA"/>
</dbReference>
<feature type="compositionally biased region" description="Basic and acidic residues" evidence="1">
    <location>
        <begin position="70"/>
        <end position="95"/>
    </location>
</feature>
<organism evidence="2 3">
    <name type="scientific">Portunus trituberculatus</name>
    <name type="common">Swimming crab</name>
    <name type="synonym">Neptunus trituberculatus</name>
    <dbReference type="NCBI Taxonomy" id="210409"/>
    <lineage>
        <taxon>Eukaryota</taxon>
        <taxon>Metazoa</taxon>
        <taxon>Ecdysozoa</taxon>
        <taxon>Arthropoda</taxon>
        <taxon>Crustacea</taxon>
        <taxon>Multicrustacea</taxon>
        <taxon>Malacostraca</taxon>
        <taxon>Eumalacostraca</taxon>
        <taxon>Eucarida</taxon>
        <taxon>Decapoda</taxon>
        <taxon>Pleocyemata</taxon>
        <taxon>Brachyura</taxon>
        <taxon>Eubrachyura</taxon>
        <taxon>Portunoidea</taxon>
        <taxon>Portunidae</taxon>
        <taxon>Portuninae</taxon>
        <taxon>Portunus</taxon>
    </lineage>
</organism>
<proteinExistence type="predicted"/>
<gene>
    <name evidence="2" type="ORF">E2C01_033295</name>
</gene>
<evidence type="ECO:0000313" key="3">
    <source>
        <dbReference type="Proteomes" id="UP000324222"/>
    </source>
</evidence>
<evidence type="ECO:0000313" key="2">
    <source>
        <dbReference type="EMBL" id="MPC39747.1"/>
    </source>
</evidence>
<accession>A0A5B7F2L1</accession>
<protein>
    <submittedName>
        <fullName evidence="2">Uncharacterized protein</fullName>
    </submittedName>
</protein>
<name>A0A5B7F2L1_PORTR</name>
<dbReference type="AlphaFoldDB" id="A0A5B7F2L1"/>
<sequence>MEFPVPPSVTSTCAPEQYRAGGQTEEQSSPPASHGPDEKMHFLYQIKSLVFHRLFFSPSLRLLVRAEKQRELYGKESEKGREEEQKIKGMKEKRGPRATSASTPA</sequence>
<evidence type="ECO:0000256" key="1">
    <source>
        <dbReference type="SAM" id="MobiDB-lite"/>
    </source>
</evidence>